<gene>
    <name evidence="4" type="ORF">EURHEDRAFT_404500</name>
</gene>
<dbReference type="SUPFAM" id="SSF48403">
    <property type="entry name" value="Ankyrin repeat"/>
    <property type="match status" value="1"/>
</dbReference>
<dbReference type="HOGENOM" id="CLU_000288_138_8_1"/>
<dbReference type="OrthoDB" id="674604at2759"/>
<dbReference type="PROSITE" id="PS50088">
    <property type="entry name" value="ANK_REPEAT"/>
    <property type="match status" value="1"/>
</dbReference>
<dbReference type="Pfam" id="PF26640">
    <property type="entry name" value="DUF8212"/>
    <property type="match status" value="1"/>
</dbReference>
<dbReference type="EMBL" id="KK088433">
    <property type="protein sequence ID" value="EYE93026.1"/>
    <property type="molecule type" value="Genomic_DNA"/>
</dbReference>
<keyword evidence="5" id="KW-1185">Reference proteome</keyword>
<keyword evidence="1" id="KW-0040">ANK repeat</keyword>
<dbReference type="InterPro" id="IPR010730">
    <property type="entry name" value="HET"/>
</dbReference>
<evidence type="ECO:0000259" key="2">
    <source>
        <dbReference type="Pfam" id="PF06985"/>
    </source>
</evidence>
<feature type="repeat" description="ANK" evidence="1">
    <location>
        <begin position="425"/>
        <end position="457"/>
    </location>
</feature>
<dbReference type="PANTHER" id="PTHR10622">
    <property type="entry name" value="HET DOMAIN-CONTAINING PROTEIN"/>
    <property type="match status" value="1"/>
</dbReference>
<proteinExistence type="predicted"/>
<dbReference type="STRING" id="1388766.A0A017S895"/>
<evidence type="ECO:0000313" key="4">
    <source>
        <dbReference type="EMBL" id="EYE93026.1"/>
    </source>
</evidence>
<dbReference type="AlphaFoldDB" id="A0A017S895"/>
<evidence type="ECO:0000256" key="1">
    <source>
        <dbReference type="PROSITE-ProRule" id="PRU00023"/>
    </source>
</evidence>
<dbReference type="Pfam" id="PF12796">
    <property type="entry name" value="Ank_2"/>
    <property type="match status" value="1"/>
</dbReference>
<dbReference type="InterPro" id="IPR036770">
    <property type="entry name" value="Ankyrin_rpt-contain_sf"/>
</dbReference>
<protein>
    <submittedName>
        <fullName evidence="4">HET-domain-containing protein</fullName>
    </submittedName>
</protein>
<reference evidence="5" key="1">
    <citation type="journal article" date="2014" name="Nat. Commun.">
        <title>Genomic adaptations of the halophilic Dead Sea filamentous fungus Eurotium rubrum.</title>
        <authorList>
            <person name="Kis-Papo T."/>
            <person name="Weig A.R."/>
            <person name="Riley R."/>
            <person name="Persoh D."/>
            <person name="Salamov A."/>
            <person name="Sun H."/>
            <person name="Lipzen A."/>
            <person name="Wasser S.P."/>
            <person name="Rambold G."/>
            <person name="Grigoriev I.V."/>
            <person name="Nevo E."/>
        </authorList>
    </citation>
    <scope>NUCLEOTIDE SEQUENCE [LARGE SCALE GENOMIC DNA]</scope>
    <source>
        <strain evidence="5">CBS 135680</strain>
    </source>
</reference>
<organism evidence="4 5">
    <name type="scientific">Aspergillus ruber (strain CBS 135680)</name>
    <dbReference type="NCBI Taxonomy" id="1388766"/>
    <lineage>
        <taxon>Eukaryota</taxon>
        <taxon>Fungi</taxon>
        <taxon>Dikarya</taxon>
        <taxon>Ascomycota</taxon>
        <taxon>Pezizomycotina</taxon>
        <taxon>Eurotiomycetes</taxon>
        <taxon>Eurotiomycetidae</taxon>
        <taxon>Eurotiales</taxon>
        <taxon>Aspergillaceae</taxon>
        <taxon>Aspergillus</taxon>
        <taxon>Aspergillus subgen. Aspergillus</taxon>
    </lineage>
</organism>
<dbReference type="RefSeq" id="XP_040636714.1">
    <property type="nucleotide sequence ID" value="XM_040780312.1"/>
</dbReference>
<dbReference type="PANTHER" id="PTHR10622:SF10">
    <property type="entry name" value="HET DOMAIN-CONTAINING PROTEIN"/>
    <property type="match status" value="1"/>
</dbReference>
<name>A0A017S895_ASPRC</name>
<dbReference type="PROSITE" id="PS50297">
    <property type="entry name" value="ANK_REP_REGION"/>
    <property type="match status" value="1"/>
</dbReference>
<dbReference type="Gene3D" id="1.25.40.20">
    <property type="entry name" value="Ankyrin repeat-containing domain"/>
    <property type="match status" value="1"/>
</dbReference>
<dbReference type="SMART" id="SM00248">
    <property type="entry name" value="ANK"/>
    <property type="match status" value="2"/>
</dbReference>
<feature type="domain" description="Heterokaryon incompatibility" evidence="2">
    <location>
        <begin position="22"/>
        <end position="111"/>
    </location>
</feature>
<feature type="domain" description="DUF8212" evidence="3">
    <location>
        <begin position="217"/>
        <end position="266"/>
    </location>
</feature>
<evidence type="ECO:0000313" key="5">
    <source>
        <dbReference type="Proteomes" id="UP000019804"/>
    </source>
</evidence>
<dbReference type="InterPro" id="IPR002110">
    <property type="entry name" value="Ankyrin_rpt"/>
</dbReference>
<dbReference type="InterPro" id="IPR058525">
    <property type="entry name" value="DUF8212"/>
</dbReference>
<sequence>MRLLDTGSFKIKEFTDDSIPRYAILSHTWDEKGEVTFQDMNGTDAKNKNGYDKIKRCCLTAKANGFQYVWIDTCCIDKTSSAELSEAINSMYRWYQGAEICYTYLADVQSKDEIQKSRWFTRGWTLQELIAPLKMIFFNEEWKELGEKADLQQDVSDYTGIPVGILSGKDDLETSSAAQRMSWAARRKTSRIEDQAYCLMGLFGVNMPLIYGERETAFIRLQEEIMRILDDHSLFAWKSTDNRSGLLATSPAAFKDSHDIVQFSLFDTSDNPLTVSSRGIHLDLRLIGTGHRGFGLAILHCKKKGRENKPIAIYVRDLLFTMQRFKRVHSKDFKQLDLRKFVPSQYPIRRICVEAGRATRTGKLNVEKWDNISPDQIYSDDALENLKNFKDPTALSRAAAEGNEGILWLLLTRSDVGADMKGKWSNRTSLSLAAENGHEAIVKLLLNRGAATEFKGENGQTPLSWAVENGHEATRCCS</sequence>
<evidence type="ECO:0000259" key="3">
    <source>
        <dbReference type="Pfam" id="PF26640"/>
    </source>
</evidence>
<dbReference type="Pfam" id="PF06985">
    <property type="entry name" value="HET"/>
    <property type="match status" value="1"/>
</dbReference>
<dbReference type="Proteomes" id="UP000019804">
    <property type="component" value="Unassembled WGS sequence"/>
</dbReference>
<dbReference type="GeneID" id="63695436"/>
<accession>A0A017S895</accession>